<protein>
    <submittedName>
        <fullName evidence="1">Tail length tape measure protein</fullName>
    </submittedName>
</protein>
<dbReference type="EMBL" id="BK014690">
    <property type="protein sequence ID" value="DAD67971.1"/>
    <property type="molecule type" value="Genomic_DNA"/>
</dbReference>
<reference evidence="1" key="1">
    <citation type="journal article" date="2021" name="Proc. Natl. Acad. Sci. U.S.A.">
        <title>A Catalog of Tens of Thousands of Viruses from Human Metagenomes Reveals Hidden Associations with Chronic Diseases.</title>
        <authorList>
            <person name="Tisza M.J."/>
            <person name="Buck C.B."/>
        </authorList>
    </citation>
    <scope>NUCLEOTIDE SEQUENCE</scope>
    <source>
        <strain evidence="1">CtCCX1</strain>
    </source>
</reference>
<proteinExistence type="predicted"/>
<name>A0A8S5LDP7_9CAUD</name>
<sequence>MEAYKAMAGIPIVGPALGAIAAAAAVASGAAQIAVAKQQRDEAKGLKSGGYSDEYVEGYTKTGNPDDVAGVIPVHKNEFVTNHEGVENPHVRQFLDVFNVAQKNGTIRMLNTTQILEQVRTKSGKYSGGYSDDSVSSSSRYTVSGHIMDEETLRKLFVLLNTNNDLLQSILEKDLIVDSRAVRDGIKKLERMERNVSRG</sequence>
<organism evidence="1">
    <name type="scientific">Siphoviridae sp. ctCCX1</name>
    <dbReference type="NCBI Taxonomy" id="2823567"/>
    <lineage>
        <taxon>Viruses</taxon>
        <taxon>Duplodnaviria</taxon>
        <taxon>Heunggongvirae</taxon>
        <taxon>Uroviricota</taxon>
        <taxon>Caudoviricetes</taxon>
    </lineage>
</organism>
<accession>A0A8S5LDP7</accession>
<evidence type="ECO:0000313" key="1">
    <source>
        <dbReference type="EMBL" id="DAD67971.1"/>
    </source>
</evidence>